<dbReference type="PANTHER" id="PTHR24346">
    <property type="entry name" value="MAP/MICROTUBULE AFFINITY-REGULATING KINASE"/>
    <property type="match status" value="1"/>
</dbReference>
<feature type="compositionally biased region" description="Low complexity" evidence="3">
    <location>
        <begin position="320"/>
        <end position="330"/>
    </location>
</feature>
<keyword evidence="2" id="KW-0067">ATP-binding</keyword>
<reference evidence="5" key="1">
    <citation type="journal article" date="2015" name="PLoS ONE">
        <title>Comprehensive Evaluation of Toxoplasma gondii VEG and Neospora caninum LIV Genomes with Tachyzoite Stage Transcriptome and Proteome Defines Novel Transcript Features.</title>
        <authorList>
            <person name="Ramaprasad A."/>
            <person name="Mourier T."/>
            <person name="Naeem R."/>
            <person name="Malas T.B."/>
            <person name="Moussa E."/>
            <person name="Panigrahi A."/>
            <person name="Vermont S.J."/>
            <person name="Otto T.D."/>
            <person name="Wastling J."/>
            <person name="Pain A."/>
        </authorList>
    </citation>
    <scope>NUCLEOTIDE SEQUENCE</scope>
    <source>
        <strain evidence="5">Liverpool</strain>
    </source>
</reference>
<feature type="compositionally biased region" description="Basic and acidic residues" evidence="3">
    <location>
        <begin position="556"/>
        <end position="567"/>
    </location>
</feature>
<dbReference type="SMART" id="SM00220">
    <property type="entry name" value="S_TKc"/>
    <property type="match status" value="1"/>
</dbReference>
<feature type="region of interest" description="Disordered" evidence="3">
    <location>
        <begin position="503"/>
        <end position="599"/>
    </location>
</feature>
<dbReference type="InterPro" id="IPR011009">
    <property type="entry name" value="Kinase-like_dom_sf"/>
</dbReference>
<proteinExistence type="predicted"/>
<dbReference type="GO" id="GO:0004674">
    <property type="term" value="F:protein serine/threonine kinase activity"/>
    <property type="evidence" value="ECO:0007669"/>
    <property type="project" value="TreeGrafter"/>
</dbReference>
<dbReference type="GO" id="GO:0035556">
    <property type="term" value="P:intracellular signal transduction"/>
    <property type="evidence" value="ECO:0007669"/>
    <property type="project" value="TreeGrafter"/>
</dbReference>
<keyword evidence="5" id="KW-0808">Transferase</keyword>
<keyword evidence="1" id="KW-0547">Nucleotide-binding</keyword>
<feature type="region of interest" description="Disordered" evidence="3">
    <location>
        <begin position="290"/>
        <end position="331"/>
    </location>
</feature>
<evidence type="ECO:0000256" key="1">
    <source>
        <dbReference type="ARBA" id="ARBA00022741"/>
    </source>
</evidence>
<evidence type="ECO:0000256" key="3">
    <source>
        <dbReference type="SAM" id="MobiDB-lite"/>
    </source>
</evidence>
<accession>A0A0F7UCU8</accession>
<evidence type="ECO:0000313" key="5">
    <source>
        <dbReference type="EMBL" id="CEL66881.1"/>
    </source>
</evidence>
<dbReference type="PROSITE" id="PS50011">
    <property type="entry name" value="PROTEIN_KINASE_DOM"/>
    <property type="match status" value="1"/>
</dbReference>
<dbReference type="PROSITE" id="PS00108">
    <property type="entry name" value="PROTEIN_KINASE_ST"/>
    <property type="match status" value="1"/>
</dbReference>
<dbReference type="InterPro" id="IPR008271">
    <property type="entry name" value="Ser/Thr_kinase_AS"/>
</dbReference>
<dbReference type="PANTHER" id="PTHR24346:SF30">
    <property type="entry name" value="MATERNAL EMBRYONIC LEUCINE ZIPPER KINASE"/>
    <property type="match status" value="1"/>
</dbReference>
<name>A0A0F7UCU8_NEOCL</name>
<organism evidence="5">
    <name type="scientific">Neospora caninum (strain Liverpool)</name>
    <dbReference type="NCBI Taxonomy" id="572307"/>
    <lineage>
        <taxon>Eukaryota</taxon>
        <taxon>Sar</taxon>
        <taxon>Alveolata</taxon>
        <taxon>Apicomplexa</taxon>
        <taxon>Conoidasida</taxon>
        <taxon>Coccidia</taxon>
        <taxon>Eucoccidiorida</taxon>
        <taxon>Eimeriorina</taxon>
        <taxon>Sarcocystidae</taxon>
        <taxon>Neospora</taxon>
    </lineage>
</organism>
<gene>
    <name evidence="5" type="ORF">BN1204_026870</name>
</gene>
<dbReference type="SUPFAM" id="SSF56112">
    <property type="entry name" value="Protein kinase-like (PK-like)"/>
    <property type="match status" value="1"/>
</dbReference>
<dbReference type="EMBL" id="LN714482">
    <property type="protein sequence ID" value="CEL66881.1"/>
    <property type="molecule type" value="Genomic_DNA"/>
</dbReference>
<feature type="region of interest" description="Disordered" evidence="3">
    <location>
        <begin position="736"/>
        <end position="803"/>
    </location>
</feature>
<feature type="compositionally biased region" description="Polar residues" evidence="3">
    <location>
        <begin position="736"/>
        <end position="745"/>
    </location>
</feature>
<feature type="compositionally biased region" description="Polar residues" evidence="3">
    <location>
        <begin position="150"/>
        <end position="163"/>
    </location>
</feature>
<feature type="compositionally biased region" description="Basic and acidic residues" evidence="3">
    <location>
        <begin position="757"/>
        <end position="788"/>
    </location>
</feature>
<feature type="region of interest" description="Disordered" evidence="3">
    <location>
        <begin position="358"/>
        <end position="404"/>
    </location>
</feature>
<feature type="domain" description="Protein kinase" evidence="4">
    <location>
        <begin position="180"/>
        <end position="862"/>
    </location>
</feature>
<feature type="compositionally biased region" description="Basic and acidic residues" evidence="3">
    <location>
        <begin position="509"/>
        <end position="520"/>
    </location>
</feature>
<keyword evidence="5" id="KW-0418">Kinase</keyword>
<evidence type="ECO:0000259" key="4">
    <source>
        <dbReference type="PROSITE" id="PS50011"/>
    </source>
</evidence>
<feature type="compositionally biased region" description="Low complexity" evidence="3">
    <location>
        <begin position="94"/>
        <end position="107"/>
    </location>
</feature>
<feature type="compositionally biased region" description="Acidic residues" evidence="3">
    <location>
        <begin position="77"/>
        <end position="87"/>
    </location>
</feature>
<feature type="compositionally biased region" description="Basic and acidic residues" evidence="3">
    <location>
        <begin position="583"/>
        <end position="599"/>
    </location>
</feature>
<dbReference type="Gene3D" id="1.10.510.10">
    <property type="entry name" value="Transferase(Phosphotransferase) domain 1"/>
    <property type="match status" value="2"/>
</dbReference>
<feature type="compositionally biased region" description="Polar residues" evidence="3">
    <location>
        <begin position="365"/>
        <end position="375"/>
    </location>
</feature>
<dbReference type="InterPro" id="IPR000719">
    <property type="entry name" value="Prot_kinase_dom"/>
</dbReference>
<protein>
    <submittedName>
        <fullName evidence="5">Atypical MEK-related kinase (Incomplete catalytic triad), putative</fullName>
    </submittedName>
</protein>
<dbReference type="AlphaFoldDB" id="A0A0F7UCU8"/>
<sequence length="877" mass="93854">MWVPLPGWETLGGGGDGLEAAPRASSILQKRAAPRLLYLSPAETRVERWPLCLPVRPGNEACAERDAVSGKGFGEGFGEEAERDADESEGHRTGSSGKAGASDSSPGRPSNPTRRLPQRDSAGTWPGAQHGDGRSGEGRRRSKRSKLQAAFQSPASALLTPTETEPARARECARSGDSDVEKRIRRGAGRAVASREADRLPSPSPQCTGKAEGKEDRVSAASLQGEQRSLPRLGLSSCVVKTYHKLDEEIFVPFSSWPMKRRQVIQRVVEFHRRIRHPHVAQLLAVGLMRSPDRSPSSTVEATPLSPAERSEERRPRTVSSPDSHSSSSSLCDWPFASVSLVLQDGGVPLAQKLRDLPSRPAKAQTDSHGSQGLSSAIGGNGEGSETRTLPSTSPFPPPPASGDASMVYCVPVRDVRTAENTRGGASSVAGECKAPREGSTYVLLEATAREVLRQLVSAVRALHAERIFHLDIKPGNVVVAEPFAPALVRRVSLHPTVAWGSKPLESAQRPEGHRQRDSNTRQGSDLRVVARDETLANLAEKPSVGGGRTGRNHQASRDSDAGKNTDADDGSDTEDASGSSDATERRREPALYRQERRVKETGAPRIRCLLVDFDSAQSGVKGTACVHPGGTSRVFIPPEEFCPLPSAPDSEACGGPSAASEQETTGQTTRPFLNACLLGLGSLDSSEAFLDGEKKDVWALGCLLAILLTGRHPFLRPAGWSDGWCAPSGAGLTLPATQNKSGNAQVGRELTPTGGERPRTNECRDETPRESDEGARLRREGRPDEGVSSRQPPPTADEDAGTVFSSDMEYCLALIGGAAPRMGFRGLPKLSREAKDILRGMLAASPDRRLSLEGVMAHPWFRGPTEQQARFGSQAH</sequence>
<dbReference type="Pfam" id="PF00069">
    <property type="entry name" value="Pkinase"/>
    <property type="match status" value="1"/>
</dbReference>
<feature type="region of interest" description="Disordered" evidence="3">
    <location>
        <begin position="648"/>
        <end position="667"/>
    </location>
</feature>
<feature type="region of interest" description="Disordered" evidence="3">
    <location>
        <begin position="66"/>
        <end position="215"/>
    </location>
</feature>
<dbReference type="GO" id="GO:0005524">
    <property type="term" value="F:ATP binding"/>
    <property type="evidence" value="ECO:0007669"/>
    <property type="project" value="UniProtKB-KW"/>
</dbReference>
<evidence type="ECO:0000256" key="2">
    <source>
        <dbReference type="ARBA" id="ARBA00022840"/>
    </source>
</evidence>
<dbReference type="GO" id="GO:0005737">
    <property type="term" value="C:cytoplasm"/>
    <property type="evidence" value="ECO:0007669"/>
    <property type="project" value="TreeGrafter"/>
</dbReference>
<feature type="compositionally biased region" description="Basic and acidic residues" evidence="3">
    <location>
        <begin position="165"/>
        <end position="182"/>
    </location>
</feature>